<sequence length="105" mass="11614">MLMHRQVLEQCLEVRESVLELLQHREALVQCLELREGVQAALSSTQIIGEVVDRTSELDLSLAGVSDNTARHGRAIASLTEQQRRPILGRCAKPSPSLTSRDIAN</sequence>
<dbReference type="EMBL" id="CAJNIZ010032224">
    <property type="protein sequence ID" value="CAE7535808.1"/>
    <property type="molecule type" value="Genomic_DNA"/>
</dbReference>
<proteinExistence type="predicted"/>
<keyword evidence="2" id="KW-1185">Reference proteome</keyword>
<evidence type="ECO:0000313" key="1">
    <source>
        <dbReference type="EMBL" id="CAE7535808.1"/>
    </source>
</evidence>
<name>A0A812TJB4_SYMPI</name>
<dbReference type="Proteomes" id="UP000649617">
    <property type="component" value="Unassembled WGS sequence"/>
</dbReference>
<organism evidence="1 2">
    <name type="scientific">Symbiodinium pilosum</name>
    <name type="common">Dinoflagellate</name>
    <dbReference type="NCBI Taxonomy" id="2952"/>
    <lineage>
        <taxon>Eukaryota</taxon>
        <taxon>Sar</taxon>
        <taxon>Alveolata</taxon>
        <taxon>Dinophyceae</taxon>
        <taxon>Suessiales</taxon>
        <taxon>Symbiodiniaceae</taxon>
        <taxon>Symbiodinium</taxon>
    </lineage>
</organism>
<accession>A0A812TJB4</accession>
<protein>
    <submittedName>
        <fullName evidence="1">DnaJ protein</fullName>
    </submittedName>
</protein>
<dbReference type="OrthoDB" id="425463at2759"/>
<gene>
    <name evidence="1" type="primary">dnaJ</name>
    <name evidence="1" type="ORF">SPIL2461_LOCUS14157</name>
</gene>
<evidence type="ECO:0000313" key="2">
    <source>
        <dbReference type="Proteomes" id="UP000649617"/>
    </source>
</evidence>
<dbReference type="AlphaFoldDB" id="A0A812TJB4"/>
<comment type="caution">
    <text evidence="1">The sequence shown here is derived from an EMBL/GenBank/DDBJ whole genome shotgun (WGS) entry which is preliminary data.</text>
</comment>
<reference evidence="1" key="1">
    <citation type="submission" date="2021-02" db="EMBL/GenBank/DDBJ databases">
        <authorList>
            <person name="Dougan E. K."/>
            <person name="Rhodes N."/>
            <person name="Thang M."/>
            <person name="Chan C."/>
        </authorList>
    </citation>
    <scope>NUCLEOTIDE SEQUENCE</scope>
</reference>